<feature type="compositionally biased region" description="Pro residues" evidence="2">
    <location>
        <begin position="1000"/>
        <end position="1012"/>
    </location>
</feature>
<feature type="compositionally biased region" description="Pro residues" evidence="2">
    <location>
        <begin position="314"/>
        <end position="326"/>
    </location>
</feature>
<feature type="compositionally biased region" description="Basic and acidic residues" evidence="2">
    <location>
        <begin position="251"/>
        <end position="262"/>
    </location>
</feature>
<feature type="compositionally biased region" description="Low complexity" evidence="2">
    <location>
        <begin position="1035"/>
        <end position="1044"/>
    </location>
</feature>
<feature type="compositionally biased region" description="Low complexity" evidence="2">
    <location>
        <begin position="1188"/>
        <end position="1200"/>
    </location>
</feature>
<feature type="compositionally biased region" description="Basic and acidic residues" evidence="2">
    <location>
        <begin position="593"/>
        <end position="609"/>
    </location>
</feature>
<feature type="compositionally biased region" description="Basic and acidic residues" evidence="2">
    <location>
        <begin position="269"/>
        <end position="285"/>
    </location>
</feature>
<feature type="region of interest" description="Disordered" evidence="2">
    <location>
        <begin position="54"/>
        <end position="83"/>
    </location>
</feature>
<feature type="region of interest" description="Disordered" evidence="2">
    <location>
        <begin position="129"/>
        <end position="149"/>
    </location>
</feature>
<evidence type="ECO:0000313" key="4">
    <source>
        <dbReference type="Proteomes" id="UP001141327"/>
    </source>
</evidence>
<organism evidence="3 4">
    <name type="scientific">Paratrimastix pyriformis</name>
    <dbReference type="NCBI Taxonomy" id="342808"/>
    <lineage>
        <taxon>Eukaryota</taxon>
        <taxon>Metamonada</taxon>
        <taxon>Preaxostyla</taxon>
        <taxon>Paratrimastigidae</taxon>
        <taxon>Paratrimastix</taxon>
    </lineage>
</organism>
<gene>
    <name evidence="3" type="ORF">PAPYR_7402</name>
</gene>
<reference evidence="3" key="1">
    <citation type="journal article" date="2022" name="bioRxiv">
        <title>Genomics of Preaxostyla Flagellates Illuminates Evolutionary Transitions and the Path Towards Mitochondrial Loss.</title>
        <authorList>
            <person name="Novak L.V.F."/>
            <person name="Treitli S.C."/>
            <person name="Pyrih J."/>
            <person name="Halakuc P."/>
            <person name="Pipaliya S.V."/>
            <person name="Vacek V."/>
            <person name="Brzon O."/>
            <person name="Soukal P."/>
            <person name="Eme L."/>
            <person name="Dacks J.B."/>
            <person name="Karnkowska A."/>
            <person name="Elias M."/>
            <person name="Hampl V."/>
        </authorList>
    </citation>
    <scope>NUCLEOTIDE SEQUENCE</scope>
    <source>
        <strain evidence="3">RCP-MX</strain>
    </source>
</reference>
<dbReference type="PANTHER" id="PTHR10013">
    <property type="entry name" value="GENERAL VESICULAR TRANSPORT FACTOR P115"/>
    <property type="match status" value="1"/>
</dbReference>
<feature type="compositionally biased region" description="Basic and acidic residues" evidence="2">
    <location>
        <begin position="70"/>
        <end position="82"/>
    </location>
</feature>
<feature type="region of interest" description="Disordered" evidence="2">
    <location>
        <begin position="185"/>
        <end position="351"/>
    </location>
</feature>
<feature type="compositionally biased region" description="Basic and acidic residues" evidence="2">
    <location>
        <begin position="486"/>
        <end position="501"/>
    </location>
</feature>
<accession>A0ABQ8UH75</accession>
<evidence type="ECO:0000313" key="3">
    <source>
        <dbReference type="EMBL" id="KAJ4457231.1"/>
    </source>
</evidence>
<feature type="region of interest" description="Disordered" evidence="2">
    <location>
        <begin position="517"/>
        <end position="550"/>
    </location>
</feature>
<feature type="compositionally biased region" description="Low complexity" evidence="2">
    <location>
        <begin position="1058"/>
        <end position="1077"/>
    </location>
</feature>
<feature type="compositionally biased region" description="Low complexity" evidence="2">
    <location>
        <begin position="413"/>
        <end position="445"/>
    </location>
</feature>
<feature type="compositionally biased region" description="Basic and acidic residues" evidence="2">
    <location>
        <begin position="1133"/>
        <end position="1146"/>
    </location>
</feature>
<feature type="compositionally biased region" description="Pro residues" evidence="2">
    <location>
        <begin position="390"/>
        <end position="399"/>
    </location>
</feature>
<feature type="coiled-coil region" evidence="1">
    <location>
        <begin position="712"/>
        <end position="746"/>
    </location>
</feature>
<feature type="compositionally biased region" description="Low complexity" evidence="2">
    <location>
        <begin position="458"/>
        <end position="479"/>
    </location>
</feature>
<sequence length="1290" mass="142580">MLCPVSSRVLEPSRRNRPHPNHLRYREPRPSMRHPDAITGTRKRFQLLQTFRLNPSCARPPTGSKHQIHERKAASPRTERSRTTKRMRLHLHVTAIITATRNRKAPVTPTPRPVPPPLRWTPGPPAVSGIDGHPPAGAWEEHPEPQSPEPQGLLIVTSRMHGNLPIRLLTAPSPLPPHWRPWAHATGPGSWPAQPPSASAWRPSTGASPPLQLRGGDAPPEWTQPPGPAQYQYVPFRTPAGMPPAAWSHAGPREEQYRHSQPPEDADEDTFRGRGPEEAPDRPEEADSPVYVEELNSTGTSTHHPLAQTQPLPSQSPPPSASPPLSPQQGSGGYHPYAGAGYPPPPPAMYTYEQQQMLDAFYRGYPPPLYDPYVGMAPMEPNPYRQQPPGDQPPYPPAYPDGGYPPDQPPRSPGQLAPMAAAPLAAAVTSAPASGPAGATGAAEANPPPSARQHVAEVPLAVSPARPAAPPVQRSPARAPADEAQEAQRRELKAEVERLGTRNEALQKQLAEAQRLLEAEKGASEGRAQQAAEERKQADMERQKAEETLNARLDAATADLAAAQQKLAQAAVEEANFKEKLARCADEIAHLRETHDEAEKTMQKKDAEIRNSGAAADRQLADVRKAQERISRIETDLANANREEYAKRCEDLDRTGRADKAALQRAIGENDALRGQIEKSQMVSAAHRLEANDPNSAPTHLDLALGAGQEALQAADQAQAQLRRRTEQLEEALKAAQREAADRTRDLDDRTRELDERTQEIGSLRVCPPLRRVLWPHLHTVGGHGACTHTKPQQRDVDDARGRMEDERRAADELQRKCADLEAQIRSRDDQADRLASDLRLAQDDAAHWEQAAHEAEGELRRAREDLGRLKDQHTRDVRELEGRLREVETTRERETRERETRERETRERETRERETRERETRERETRERERTSREREREAARERDARDRVREARDRDRDRDRDTSKTTDMDMDKEWRDLRPEGRGGESSGPIPRFDRQLTPPPQPPGAPPEWEPDHPPPPRPAVSSARPPPRPAPFATIATTPESRYIRSSLTASPPAAAAAAAAIDRLPPAGTRRGAPPPSYLQAGGAPDSPEAPVATVYAPRGASSDLPPPPPPEASGAPRVSPRGGDYQSDARTRVSPRERAALPKGPEMAAPRRGEPPPPADQPLARPGDGDGRLADPVGAHLAQRQAEQRAAAESASRKITQSTPFATEATLQERIATTAGIERELMTTQLELQNLDSELARMPHSAGSTIRGRQRRREIEERTEELKRLSAQFKMQLRQLNALK</sequence>
<evidence type="ECO:0000256" key="2">
    <source>
        <dbReference type="SAM" id="MobiDB-lite"/>
    </source>
</evidence>
<feature type="compositionally biased region" description="Basic and acidic residues" evidence="2">
    <location>
        <begin position="532"/>
        <end position="549"/>
    </location>
</feature>
<evidence type="ECO:0000256" key="1">
    <source>
        <dbReference type="SAM" id="Coils"/>
    </source>
</evidence>
<keyword evidence="4" id="KW-1185">Reference proteome</keyword>
<feature type="compositionally biased region" description="Basic and acidic residues" evidence="2">
    <location>
        <begin position="24"/>
        <end position="36"/>
    </location>
</feature>
<feature type="compositionally biased region" description="Pro residues" evidence="2">
    <location>
        <begin position="1019"/>
        <end position="1034"/>
    </location>
</feature>
<feature type="region of interest" description="Disordered" evidence="2">
    <location>
        <begin position="881"/>
        <end position="1216"/>
    </location>
</feature>
<feature type="region of interest" description="Disordered" evidence="2">
    <location>
        <begin position="593"/>
        <end position="622"/>
    </location>
</feature>
<dbReference type="PANTHER" id="PTHR10013:SF0">
    <property type="entry name" value="GENERAL VESICULAR TRANSPORT FACTOR P115"/>
    <property type="match status" value="1"/>
</dbReference>
<dbReference type="InterPro" id="IPR024095">
    <property type="entry name" value="Vesicle_P115"/>
</dbReference>
<feature type="compositionally biased region" description="Basic and acidic residues" evidence="2">
    <location>
        <begin position="881"/>
        <end position="985"/>
    </location>
</feature>
<dbReference type="EMBL" id="JAPMOS010000052">
    <property type="protein sequence ID" value="KAJ4457231.1"/>
    <property type="molecule type" value="Genomic_DNA"/>
</dbReference>
<name>A0ABQ8UH75_9EUKA</name>
<dbReference type="Proteomes" id="UP001141327">
    <property type="component" value="Unassembled WGS sequence"/>
</dbReference>
<comment type="caution">
    <text evidence="3">The sequence shown here is derived from an EMBL/GenBank/DDBJ whole genome shotgun (WGS) entry which is preliminary data.</text>
</comment>
<keyword evidence="1" id="KW-0175">Coiled coil</keyword>
<feature type="region of interest" description="Disordered" evidence="2">
    <location>
        <begin position="1"/>
        <end position="37"/>
    </location>
</feature>
<feature type="region of interest" description="Disordered" evidence="2">
    <location>
        <begin position="1244"/>
        <end position="1265"/>
    </location>
</feature>
<feature type="region of interest" description="Disordered" evidence="2">
    <location>
        <begin position="369"/>
        <end position="502"/>
    </location>
</feature>
<protein>
    <submittedName>
        <fullName evidence="3">Uncharacterized protein</fullName>
    </submittedName>
</protein>
<proteinExistence type="predicted"/>